<comment type="caution">
    <text evidence="2">The sequence shown here is derived from an EMBL/GenBank/DDBJ whole genome shotgun (WGS) entry which is preliminary data.</text>
</comment>
<keyword evidence="1" id="KW-1133">Transmembrane helix</keyword>
<evidence type="ECO:0000313" key="2">
    <source>
        <dbReference type="EMBL" id="KKN44229.1"/>
    </source>
</evidence>
<dbReference type="AlphaFoldDB" id="A0A0F9QP58"/>
<feature type="non-terminal residue" evidence="2">
    <location>
        <position position="1"/>
    </location>
</feature>
<proteinExistence type="predicted"/>
<name>A0A0F9QP58_9ZZZZ</name>
<sequence>LIIANLGVNQATENLRSLLSLIEDGWAAGLHFSAKENVMNKFIIASTITIITLCTPLVNAATVTLTPNAASGSISATVDKGTLNFNYSGNNVVDTIVVLDQNELSNQSYNAVGDAIETTFSLPADTFTVGNSGDISGKSTSIISDMAYDYLAVHFGGYEVFFHFSTLYPANTAFNITGVTATKGGGLSNYRTYDSGVSEVPIPAAAFLFAPALLGFMGLRRKTQNKVA</sequence>
<accession>A0A0F9QP58</accession>
<organism evidence="2">
    <name type="scientific">marine sediment metagenome</name>
    <dbReference type="NCBI Taxonomy" id="412755"/>
    <lineage>
        <taxon>unclassified sequences</taxon>
        <taxon>metagenomes</taxon>
        <taxon>ecological metagenomes</taxon>
    </lineage>
</organism>
<protein>
    <recommendedName>
        <fullName evidence="3">PEP-CTERM protein-sorting domain-containing protein</fullName>
    </recommendedName>
</protein>
<feature type="transmembrane region" description="Helical" evidence="1">
    <location>
        <begin position="200"/>
        <end position="219"/>
    </location>
</feature>
<dbReference type="EMBL" id="LAZR01001461">
    <property type="protein sequence ID" value="KKN44229.1"/>
    <property type="molecule type" value="Genomic_DNA"/>
</dbReference>
<evidence type="ECO:0000256" key="1">
    <source>
        <dbReference type="SAM" id="Phobius"/>
    </source>
</evidence>
<gene>
    <name evidence="2" type="ORF">LCGC14_0695110</name>
</gene>
<keyword evidence="1" id="KW-0812">Transmembrane</keyword>
<reference evidence="2" key="1">
    <citation type="journal article" date="2015" name="Nature">
        <title>Complex archaea that bridge the gap between prokaryotes and eukaryotes.</title>
        <authorList>
            <person name="Spang A."/>
            <person name="Saw J.H."/>
            <person name="Jorgensen S.L."/>
            <person name="Zaremba-Niedzwiedzka K."/>
            <person name="Martijn J."/>
            <person name="Lind A.E."/>
            <person name="van Eijk R."/>
            <person name="Schleper C."/>
            <person name="Guy L."/>
            <person name="Ettema T.J."/>
        </authorList>
    </citation>
    <scope>NUCLEOTIDE SEQUENCE</scope>
</reference>
<evidence type="ECO:0008006" key="3">
    <source>
        <dbReference type="Google" id="ProtNLM"/>
    </source>
</evidence>
<keyword evidence="1" id="KW-0472">Membrane</keyword>